<proteinExistence type="predicted"/>
<organism evidence="5 6">
    <name type="scientific">Candidatus Protochlamydia amoebophila</name>
    <dbReference type="NCBI Taxonomy" id="362787"/>
    <lineage>
        <taxon>Bacteria</taxon>
        <taxon>Pseudomonadati</taxon>
        <taxon>Chlamydiota</taxon>
        <taxon>Chlamydiia</taxon>
        <taxon>Parachlamydiales</taxon>
        <taxon>Parachlamydiaceae</taxon>
        <taxon>Candidatus Protochlamydia</taxon>
    </lineage>
</organism>
<evidence type="ECO:0000256" key="1">
    <source>
        <dbReference type="ARBA" id="ARBA00022737"/>
    </source>
</evidence>
<dbReference type="AlphaFoldDB" id="A0A0C1H785"/>
<gene>
    <name evidence="5" type="ORF">DB44_FV00100</name>
</gene>
<evidence type="ECO:0000313" key="5">
    <source>
        <dbReference type="EMBL" id="KIC70798.1"/>
    </source>
</evidence>
<accession>A0A0C1H785</accession>
<dbReference type="PROSITE" id="PS50297">
    <property type="entry name" value="ANK_REP_REGION"/>
    <property type="match status" value="3"/>
</dbReference>
<dbReference type="PANTHER" id="PTHR24198">
    <property type="entry name" value="ANKYRIN REPEAT AND PROTEIN KINASE DOMAIN-CONTAINING PROTEIN"/>
    <property type="match status" value="1"/>
</dbReference>
<feature type="repeat" description="ANK" evidence="3">
    <location>
        <begin position="266"/>
        <end position="307"/>
    </location>
</feature>
<reference evidence="5 6" key="1">
    <citation type="journal article" date="2014" name="Mol. Biol. Evol.">
        <title>Massive expansion of Ubiquitination-related gene families within the Chlamydiae.</title>
        <authorList>
            <person name="Domman D."/>
            <person name="Collingro A."/>
            <person name="Lagkouvardos I."/>
            <person name="Gehre L."/>
            <person name="Weinmaier T."/>
            <person name="Rattei T."/>
            <person name="Subtil A."/>
            <person name="Horn M."/>
        </authorList>
    </citation>
    <scope>NUCLEOTIDE SEQUENCE [LARGE SCALE GENOMIC DNA]</scope>
    <source>
        <strain evidence="5 6">EI2</strain>
    </source>
</reference>
<dbReference type="PATRIC" id="fig|362787.3.peg.2014"/>
<evidence type="ECO:0000259" key="4">
    <source>
        <dbReference type="Pfam" id="PF12937"/>
    </source>
</evidence>
<dbReference type="SUPFAM" id="SSF48403">
    <property type="entry name" value="Ankyrin repeat"/>
    <property type="match status" value="2"/>
</dbReference>
<feature type="domain" description="F-box" evidence="4">
    <location>
        <begin position="48"/>
        <end position="84"/>
    </location>
</feature>
<dbReference type="InterPro" id="IPR036047">
    <property type="entry name" value="F-box-like_dom_sf"/>
</dbReference>
<dbReference type="Gene3D" id="1.25.40.20">
    <property type="entry name" value="Ankyrin repeat-containing domain"/>
    <property type="match status" value="3"/>
</dbReference>
<protein>
    <recommendedName>
        <fullName evidence="4">F-box domain-containing protein</fullName>
    </recommendedName>
</protein>
<name>A0A0C1H785_9BACT</name>
<dbReference type="Pfam" id="PF12937">
    <property type="entry name" value="F-box-like"/>
    <property type="match status" value="1"/>
</dbReference>
<dbReference type="InterPro" id="IPR036770">
    <property type="entry name" value="Ankyrin_rpt-contain_sf"/>
</dbReference>
<dbReference type="InterPro" id="IPR001810">
    <property type="entry name" value="F-box_dom"/>
</dbReference>
<evidence type="ECO:0000256" key="2">
    <source>
        <dbReference type="ARBA" id="ARBA00023043"/>
    </source>
</evidence>
<keyword evidence="2 3" id="KW-0040">ANK repeat</keyword>
<evidence type="ECO:0000313" key="6">
    <source>
        <dbReference type="Proteomes" id="UP000031465"/>
    </source>
</evidence>
<dbReference type="EMBL" id="JSAN01000141">
    <property type="protein sequence ID" value="KIC70798.1"/>
    <property type="molecule type" value="Genomic_DNA"/>
</dbReference>
<feature type="repeat" description="ANK" evidence="3">
    <location>
        <begin position="591"/>
        <end position="623"/>
    </location>
</feature>
<comment type="caution">
    <text evidence="5">The sequence shown here is derived from an EMBL/GenBank/DDBJ whole genome shotgun (WGS) entry which is preliminary data.</text>
</comment>
<sequence length="708" mass="81675">MVRFKVKFFIKSSNWRVKMIQDKTIGFQAQYAQATIIDTTDNLCGVSVPVEVVSHIFTFLMEDSKKLLNLRSVCSRFKAIIETDGNCKRFFKMSTFRDPLFQSSSKISNYLSKFLWYLTPLLISKAGVDKLITRPSFKDRFAITILNVFLQKVLKTLPLSPDKKALIEKINDLKTHLYISIESQPYSTSFELREKQNQENCNPLLTLFIKFEVDPTAVNRQTYQSLLKEATALQNAEGIRIILKALKNKGITEEELIKKLNTQNAYGENALHYLANVVDMPYFNRNKTEATLRLLLDHGADLHVKNRRGNTPLRYFQNSAELKKILKNIYPNYETKKNQKSSSPIEKLYTAIKQGDLDKVKELLENDKTLIDYQDRKRGKTPLMHALDRGDLEIVELLLSYDFDITYLDNDGYSVFHYCVDCNLKVEAKVDILKKLIQFAESSDYPDMIAKEINEDGPNSLSMAIEYNSDPLELVKVLLPYYCDEINERPYLSMAISMGQVEVARLLLEAGAKTDFQQCYDGWLPWYWAVFRGNLEITKLLLEFSKDPHEMNAEDENGMTILHLATRDLHLEMMEILLSQEKIDLEIQDNRGHTPLDIAIESGYYEGIKLLIHSGAQIKLTETSKILSVEGPHFDKLRHYLLYVFIKNKDLNSLQLLLNSSFDLQLTTINEEFGKSPIMYAKEIDPKLVQMIYRLTLNKSNKSGNYSN</sequence>
<dbReference type="Proteomes" id="UP000031465">
    <property type="component" value="Unassembled WGS sequence"/>
</dbReference>
<dbReference type="PROSITE" id="PS50088">
    <property type="entry name" value="ANK_REPEAT"/>
    <property type="match status" value="4"/>
</dbReference>
<feature type="repeat" description="ANK" evidence="3">
    <location>
        <begin position="557"/>
        <end position="579"/>
    </location>
</feature>
<evidence type="ECO:0000256" key="3">
    <source>
        <dbReference type="PROSITE-ProRule" id="PRU00023"/>
    </source>
</evidence>
<dbReference type="SUPFAM" id="SSF81383">
    <property type="entry name" value="F-box domain"/>
    <property type="match status" value="1"/>
</dbReference>
<dbReference type="Pfam" id="PF12796">
    <property type="entry name" value="Ank_2"/>
    <property type="match status" value="2"/>
</dbReference>
<feature type="repeat" description="ANK" evidence="3">
    <location>
        <begin position="378"/>
        <end position="410"/>
    </location>
</feature>
<dbReference type="InterPro" id="IPR002110">
    <property type="entry name" value="Ankyrin_rpt"/>
</dbReference>
<keyword evidence="1" id="KW-0677">Repeat</keyword>
<dbReference type="PANTHER" id="PTHR24198:SF165">
    <property type="entry name" value="ANKYRIN REPEAT-CONTAINING PROTEIN-RELATED"/>
    <property type="match status" value="1"/>
</dbReference>
<dbReference type="SMART" id="SM00248">
    <property type="entry name" value="ANK"/>
    <property type="match status" value="8"/>
</dbReference>